<proteinExistence type="predicted"/>
<reference evidence="1 2" key="1">
    <citation type="submission" date="2020-10" db="EMBL/GenBank/DDBJ databases">
        <title>Plant Genome Project.</title>
        <authorList>
            <person name="Zhang R.-G."/>
        </authorList>
    </citation>
    <scope>NUCLEOTIDE SEQUENCE [LARGE SCALE GENOMIC DNA]</scope>
    <source>
        <strain evidence="1">FAFU-HL-1</strain>
        <tissue evidence="1">Leaf</tissue>
    </source>
</reference>
<accession>A0A835J7N2</accession>
<protein>
    <submittedName>
        <fullName evidence="1">Uncharacterized protein</fullName>
    </submittedName>
</protein>
<organism evidence="1 2">
    <name type="scientific">Salix dunnii</name>
    <dbReference type="NCBI Taxonomy" id="1413687"/>
    <lineage>
        <taxon>Eukaryota</taxon>
        <taxon>Viridiplantae</taxon>
        <taxon>Streptophyta</taxon>
        <taxon>Embryophyta</taxon>
        <taxon>Tracheophyta</taxon>
        <taxon>Spermatophyta</taxon>
        <taxon>Magnoliopsida</taxon>
        <taxon>eudicotyledons</taxon>
        <taxon>Gunneridae</taxon>
        <taxon>Pentapetalae</taxon>
        <taxon>rosids</taxon>
        <taxon>fabids</taxon>
        <taxon>Malpighiales</taxon>
        <taxon>Salicaceae</taxon>
        <taxon>Saliceae</taxon>
        <taxon>Salix</taxon>
    </lineage>
</organism>
<comment type="caution">
    <text evidence="1">The sequence shown here is derived from an EMBL/GenBank/DDBJ whole genome shotgun (WGS) entry which is preliminary data.</text>
</comment>
<sequence>MNERRLVDELALWCAIYLGSFKGPISLKQLSTKPFPKQQLLAHADKVRVTDSNMRFTSQLPKQPHRNQL</sequence>
<dbReference type="AlphaFoldDB" id="A0A835J7N2"/>
<evidence type="ECO:0000313" key="2">
    <source>
        <dbReference type="Proteomes" id="UP000657918"/>
    </source>
</evidence>
<gene>
    <name evidence="1" type="ORF">SADUNF_Sadunf16G0004100</name>
</gene>
<name>A0A835J7N2_9ROSI</name>
<dbReference type="Proteomes" id="UP000657918">
    <property type="component" value="Chromosome 16"/>
</dbReference>
<evidence type="ECO:0000313" key="1">
    <source>
        <dbReference type="EMBL" id="KAF9664301.1"/>
    </source>
</evidence>
<dbReference type="EMBL" id="JADGMS010000016">
    <property type="protein sequence ID" value="KAF9664301.1"/>
    <property type="molecule type" value="Genomic_DNA"/>
</dbReference>
<keyword evidence="2" id="KW-1185">Reference proteome</keyword>